<dbReference type="Pfam" id="PF06580">
    <property type="entry name" value="His_kinase"/>
    <property type="match status" value="1"/>
</dbReference>
<dbReference type="PANTHER" id="PTHR34220">
    <property type="entry name" value="SENSOR HISTIDINE KINASE YPDA"/>
    <property type="match status" value="1"/>
</dbReference>
<reference evidence="2 3" key="1">
    <citation type="submission" date="2021-12" db="EMBL/GenBank/DDBJ databases">
        <title>Genome sequencing of bacteria with rrn-lacking chromosome and rrn-plasmid.</title>
        <authorList>
            <person name="Anda M."/>
            <person name="Iwasaki W."/>
        </authorList>
    </citation>
    <scope>NUCLEOTIDE SEQUENCE [LARGE SCALE GENOMIC DNA]</scope>
    <source>
        <strain evidence="2 3">DSM 100852</strain>
        <plasmid evidence="2 3">pFA5</plasmid>
    </source>
</reference>
<evidence type="ECO:0000313" key="2">
    <source>
        <dbReference type="EMBL" id="BDD12506.1"/>
    </source>
</evidence>
<evidence type="ECO:0000259" key="1">
    <source>
        <dbReference type="Pfam" id="PF06580"/>
    </source>
</evidence>
<geneLocation type="plasmid" evidence="2 3">
    <name>pFA5</name>
</geneLocation>
<keyword evidence="3" id="KW-1185">Reference proteome</keyword>
<dbReference type="InterPro" id="IPR050640">
    <property type="entry name" value="Bact_2-comp_sensor_kinase"/>
</dbReference>
<feature type="domain" description="Signal transduction histidine kinase internal region" evidence="1">
    <location>
        <begin position="31"/>
        <end position="109"/>
    </location>
</feature>
<dbReference type="RefSeq" id="WP_338395828.1">
    <property type="nucleotide sequence ID" value="NZ_AP025319.1"/>
</dbReference>
<dbReference type="KEGG" id="fax:FUAX_49380"/>
<dbReference type="SUPFAM" id="SSF55874">
    <property type="entry name" value="ATPase domain of HSP90 chaperone/DNA topoisomerase II/histidine kinase"/>
    <property type="match status" value="1"/>
</dbReference>
<proteinExistence type="predicted"/>
<dbReference type="InterPro" id="IPR010559">
    <property type="entry name" value="Sig_transdc_His_kin_internal"/>
</dbReference>
<dbReference type="InterPro" id="IPR036890">
    <property type="entry name" value="HATPase_C_sf"/>
</dbReference>
<name>A0AAU9DHC4_9BACT</name>
<dbReference type="GO" id="GO:0016020">
    <property type="term" value="C:membrane"/>
    <property type="evidence" value="ECO:0007669"/>
    <property type="project" value="InterPro"/>
</dbReference>
<dbReference type="GO" id="GO:0000155">
    <property type="term" value="F:phosphorelay sensor kinase activity"/>
    <property type="evidence" value="ECO:0007669"/>
    <property type="project" value="InterPro"/>
</dbReference>
<sequence>MRFHFGVGSYIYEFFKYQITERTQNYAEKEAELRLLKSKTNPHFLFNALNSLYSFALKENADYTAENILKLADMIRFMQKDIEKDKIPLARELKYINDYISIQQTRCSKKPTVKLKLSGIGKVEIAPLMLVPFVENAFKHGISLDTESSLEIRVECEENTMRFFCGNTVTHGQYRQNTFQRGFGIGINNVRQRLALVYPHNHRLDIDDREDYFSVNLELYDTNRNN</sequence>
<organism evidence="2 3">
    <name type="scientific">Fulvitalea axinellae</name>
    <dbReference type="NCBI Taxonomy" id="1182444"/>
    <lineage>
        <taxon>Bacteria</taxon>
        <taxon>Pseudomonadati</taxon>
        <taxon>Bacteroidota</taxon>
        <taxon>Cytophagia</taxon>
        <taxon>Cytophagales</taxon>
        <taxon>Persicobacteraceae</taxon>
        <taxon>Fulvitalea</taxon>
    </lineage>
</organism>
<dbReference type="PANTHER" id="PTHR34220:SF7">
    <property type="entry name" value="SENSOR HISTIDINE KINASE YPDA"/>
    <property type="match status" value="1"/>
</dbReference>
<dbReference type="EMBL" id="AP025319">
    <property type="protein sequence ID" value="BDD12506.1"/>
    <property type="molecule type" value="Genomic_DNA"/>
</dbReference>
<gene>
    <name evidence="2" type="ORF">FUAX_49380</name>
</gene>
<dbReference type="Proteomes" id="UP001348817">
    <property type="component" value="Plasmid pFA5"/>
</dbReference>
<evidence type="ECO:0000313" key="3">
    <source>
        <dbReference type="Proteomes" id="UP001348817"/>
    </source>
</evidence>
<keyword evidence="2" id="KW-0614">Plasmid</keyword>
<protein>
    <recommendedName>
        <fullName evidence="1">Signal transduction histidine kinase internal region domain-containing protein</fullName>
    </recommendedName>
</protein>
<accession>A0AAU9DHC4</accession>
<dbReference type="AlphaFoldDB" id="A0AAU9DHC4"/>